<sequence>MTHYTRSLSLFMFVSILGGCVLQPELIGESLPTDSGPVSSDGHSTELTHGDVSATTTLTSTGTTVAPGPDEYGASCQLLGVPESVQSKAISLQPDCAGGICVFQFEDTAPPCSDDSDCAAPWPTCEGNFCDLDQEFVAASSRCTQNCEEDADCPAIPGCASETVCTPATLLAPLCCEKVCLCTDDLNIGSMQALEQMCQQPGTCGP</sequence>
<evidence type="ECO:0000313" key="2">
    <source>
        <dbReference type="EMBL" id="MDC0672005.1"/>
    </source>
</evidence>
<dbReference type="PROSITE" id="PS51257">
    <property type="entry name" value="PROKAR_LIPOPROTEIN"/>
    <property type="match status" value="1"/>
</dbReference>
<dbReference type="EMBL" id="JAQNDN010000019">
    <property type="protein sequence ID" value="MDC0672005.1"/>
    <property type="molecule type" value="Genomic_DNA"/>
</dbReference>
<name>A0ABT5BCZ0_9BACT</name>
<feature type="compositionally biased region" description="Low complexity" evidence="1">
    <location>
        <begin position="55"/>
        <end position="64"/>
    </location>
</feature>
<evidence type="ECO:0000256" key="1">
    <source>
        <dbReference type="SAM" id="MobiDB-lite"/>
    </source>
</evidence>
<feature type="region of interest" description="Disordered" evidence="1">
    <location>
        <begin position="32"/>
        <end position="68"/>
    </location>
</feature>
<feature type="compositionally biased region" description="Polar residues" evidence="1">
    <location>
        <begin position="32"/>
        <end position="42"/>
    </location>
</feature>
<dbReference type="Proteomes" id="UP001217838">
    <property type="component" value="Unassembled WGS sequence"/>
</dbReference>
<protein>
    <submittedName>
        <fullName evidence="2">Uncharacterized protein</fullName>
    </submittedName>
</protein>
<accession>A0ABT5BCZ0</accession>
<gene>
    <name evidence="2" type="ORF">POL58_29940</name>
</gene>
<keyword evidence="3" id="KW-1185">Reference proteome</keyword>
<dbReference type="RefSeq" id="WP_272003066.1">
    <property type="nucleotide sequence ID" value="NZ_JAQNDN010000019.1"/>
</dbReference>
<proteinExistence type="predicted"/>
<comment type="caution">
    <text evidence="2">The sequence shown here is derived from an EMBL/GenBank/DDBJ whole genome shotgun (WGS) entry which is preliminary data.</text>
</comment>
<reference evidence="2 3" key="1">
    <citation type="submission" date="2022-11" db="EMBL/GenBank/DDBJ databases">
        <title>Minimal conservation of predation-associated metabolite biosynthetic gene clusters underscores biosynthetic potential of Myxococcota including descriptions for ten novel species: Archangium lansinium sp. nov., Myxococcus landrumus sp. nov., Nannocystis bai.</title>
        <authorList>
            <person name="Ahearne A."/>
            <person name="Stevens C."/>
            <person name="Dowd S."/>
        </authorList>
    </citation>
    <scope>NUCLEOTIDE SEQUENCE [LARGE SCALE GENOMIC DNA]</scope>
    <source>
        <strain evidence="2 3">NCELM</strain>
    </source>
</reference>
<organism evidence="2 3">
    <name type="scientific">Nannocystis radixulma</name>
    <dbReference type="NCBI Taxonomy" id="2995305"/>
    <lineage>
        <taxon>Bacteria</taxon>
        <taxon>Pseudomonadati</taxon>
        <taxon>Myxococcota</taxon>
        <taxon>Polyangia</taxon>
        <taxon>Nannocystales</taxon>
        <taxon>Nannocystaceae</taxon>
        <taxon>Nannocystis</taxon>
    </lineage>
</organism>
<evidence type="ECO:0000313" key="3">
    <source>
        <dbReference type="Proteomes" id="UP001217838"/>
    </source>
</evidence>